<dbReference type="OrthoDB" id="10021397at2759"/>
<dbReference type="SUPFAM" id="SSF103473">
    <property type="entry name" value="MFS general substrate transporter"/>
    <property type="match status" value="1"/>
</dbReference>
<dbReference type="Gene3D" id="1.20.1250.20">
    <property type="entry name" value="MFS general substrate transporter like domains"/>
    <property type="match status" value="1"/>
</dbReference>
<evidence type="ECO:0000313" key="5">
    <source>
        <dbReference type="EMBL" id="PYH49907.1"/>
    </source>
</evidence>
<reference evidence="5 6" key="1">
    <citation type="submission" date="2016-12" db="EMBL/GenBank/DDBJ databases">
        <title>The genomes of Aspergillus section Nigri reveals drivers in fungal speciation.</title>
        <authorList>
            <consortium name="DOE Joint Genome Institute"/>
            <person name="Vesth T.C."/>
            <person name="Nybo J."/>
            <person name="Theobald S."/>
            <person name="Brandl J."/>
            <person name="Frisvad J.C."/>
            <person name="Nielsen K.F."/>
            <person name="Lyhne E.K."/>
            <person name="Kogle M.E."/>
            <person name="Kuo A."/>
            <person name="Riley R."/>
            <person name="Clum A."/>
            <person name="Nolan M."/>
            <person name="Lipzen A."/>
            <person name="Salamov A."/>
            <person name="Henrissat B."/>
            <person name="Wiebenga A."/>
            <person name="De Vries R.P."/>
            <person name="Grigoriev I.V."/>
            <person name="Mortensen U.H."/>
            <person name="Andersen M.R."/>
            <person name="Baker S.E."/>
        </authorList>
    </citation>
    <scope>NUCLEOTIDE SEQUENCE [LARGE SCALE GENOMIC DNA]</scope>
    <source>
        <strain evidence="5 6">JOP 1030-1</strain>
    </source>
</reference>
<dbReference type="EMBL" id="KZ821218">
    <property type="protein sequence ID" value="PYH49907.1"/>
    <property type="molecule type" value="Genomic_DNA"/>
</dbReference>
<keyword evidence="2" id="KW-0812">Transmembrane</keyword>
<comment type="subcellular location">
    <subcellularLocation>
        <location evidence="1">Membrane</location>
        <topology evidence="1">Multi-pass membrane protein</topology>
    </subcellularLocation>
</comment>
<evidence type="ECO:0000256" key="2">
    <source>
        <dbReference type="ARBA" id="ARBA00022692"/>
    </source>
</evidence>
<keyword evidence="3" id="KW-1133">Transmembrane helix</keyword>
<evidence type="ECO:0000256" key="4">
    <source>
        <dbReference type="ARBA" id="ARBA00023136"/>
    </source>
</evidence>
<name>A0A318ZS38_9EURO</name>
<keyword evidence="6" id="KW-1185">Reference proteome</keyword>
<organism evidence="5 6">
    <name type="scientific">Aspergillus saccharolyticus JOP 1030-1</name>
    <dbReference type="NCBI Taxonomy" id="1450539"/>
    <lineage>
        <taxon>Eukaryota</taxon>
        <taxon>Fungi</taxon>
        <taxon>Dikarya</taxon>
        <taxon>Ascomycota</taxon>
        <taxon>Pezizomycotina</taxon>
        <taxon>Eurotiomycetes</taxon>
        <taxon>Eurotiomycetidae</taxon>
        <taxon>Eurotiales</taxon>
        <taxon>Aspergillaceae</taxon>
        <taxon>Aspergillus</taxon>
        <taxon>Aspergillus subgen. Circumdati</taxon>
    </lineage>
</organism>
<dbReference type="RefSeq" id="XP_025435889.1">
    <property type="nucleotide sequence ID" value="XM_025576199.1"/>
</dbReference>
<keyword evidence="4" id="KW-0472">Membrane</keyword>
<proteinExistence type="predicted"/>
<dbReference type="PANTHER" id="PTHR23501">
    <property type="entry name" value="MAJOR FACILITATOR SUPERFAMILY"/>
    <property type="match status" value="1"/>
</dbReference>
<evidence type="ECO:0000313" key="6">
    <source>
        <dbReference type="Proteomes" id="UP000248349"/>
    </source>
</evidence>
<dbReference type="GeneID" id="37077427"/>
<sequence>MSSNSLTIATAIPRITSQFNTTGDIGWYGSAYFFDMCALQPIAGKLFARFPIYYIPEWFQVIKGASPTKSGLMYLPLALSDALSATLTGASLKFLGYPNPHLLLETALISIATGLCSSFTPSTPHERWIPSQVLQGLGAGMTLSMSYVATQTVLQPVYIPFFGAAVNLVIAEAIFDNKLVAALDASESKDFEIQKILDASAAEVRSVVPDADLDGVLHA</sequence>
<dbReference type="AlphaFoldDB" id="A0A318ZS38"/>
<evidence type="ECO:0008006" key="7">
    <source>
        <dbReference type="Google" id="ProtNLM"/>
    </source>
</evidence>
<dbReference type="GO" id="GO:0005886">
    <property type="term" value="C:plasma membrane"/>
    <property type="evidence" value="ECO:0007669"/>
    <property type="project" value="TreeGrafter"/>
</dbReference>
<protein>
    <recommendedName>
        <fullName evidence="7">MFS general substrate transporter</fullName>
    </recommendedName>
</protein>
<accession>A0A318ZS38</accession>
<dbReference type="GO" id="GO:0022857">
    <property type="term" value="F:transmembrane transporter activity"/>
    <property type="evidence" value="ECO:0007669"/>
    <property type="project" value="TreeGrafter"/>
</dbReference>
<evidence type="ECO:0000256" key="1">
    <source>
        <dbReference type="ARBA" id="ARBA00004141"/>
    </source>
</evidence>
<dbReference type="PANTHER" id="PTHR23501:SF198">
    <property type="entry name" value="AZOLE RESISTANCE PROTEIN 1-RELATED"/>
    <property type="match status" value="1"/>
</dbReference>
<dbReference type="Proteomes" id="UP000248349">
    <property type="component" value="Unassembled WGS sequence"/>
</dbReference>
<evidence type="ECO:0000256" key="3">
    <source>
        <dbReference type="ARBA" id="ARBA00022989"/>
    </source>
</evidence>
<gene>
    <name evidence="5" type="ORF">BP01DRAFT_361923</name>
</gene>
<dbReference type="InterPro" id="IPR036259">
    <property type="entry name" value="MFS_trans_sf"/>
</dbReference>